<dbReference type="PROSITE" id="PS50878">
    <property type="entry name" value="RT_POL"/>
    <property type="match status" value="1"/>
</dbReference>
<dbReference type="InterPro" id="IPR043502">
    <property type="entry name" value="DNA/RNA_pol_sf"/>
</dbReference>
<dbReference type="FunCoup" id="M1BBU9">
    <property type="interactions" value="3"/>
</dbReference>
<dbReference type="eggNOG" id="KOG1075">
    <property type="taxonomic scope" value="Eukaryota"/>
</dbReference>
<dbReference type="InterPro" id="IPR000477">
    <property type="entry name" value="RT_dom"/>
</dbReference>
<proteinExistence type="predicted"/>
<dbReference type="Pfam" id="PF00078">
    <property type="entry name" value="RVT_1"/>
    <property type="match status" value="1"/>
</dbReference>
<dbReference type="PANTHER" id="PTHR33116:SF85">
    <property type="entry name" value="REVERSE TRANSCRIPTASE ZINC-BINDING DOMAIN-CONTAINING PROTEIN"/>
    <property type="match status" value="1"/>
</dbReference>
<name>M1BBU9_SOLTU</name>
<evidence type="ECO:0000313" key="2">
    <source>
        <dbReference type="EnsemblPlants" id="PGSC0003DMT400041710"/>
    </source>
</evidence>
<sequence>MGFGDRWIKWIKYSITTVKYSVLVNRSPVGFFSPQKGIRQGDPLSPFLFILAMEGLSKMLDRAKQLQWIEGFTEGNNIETSVSVSHLLYADDTLIFCGAERSQVEHLNLTLLIFEAISGLHINMLKSVIYPVNTVPDLHDLAEQLCCSVGSFPTTYLGLPLGAKYKSIDIWSSVIEKVEKRLATWQRQYLSMGGRLTLINSVMDSIPTYLMSLFSLPSKVLKQLDKVRRNFLWEGNSEGHKFHLVKWCNVVRPKLQGGLGIRDLAKHNKSMLLKWIWRYGMEGNSLWKEVVAAKHGELNHWCTKQSNSPHGVGAWKHIRKYWEDFVHQISFKVGNGLNVKFWKDRWLGNSILKELYPNLFLIARDPDSTVAQNREDNQWNLLFRRNFNDWELGSLFELMGRLEGYNMNPQATDIICWGPKAKEYTVKKGYKLLHAQNDITDLWPWKLIWKTKLPPKVICFSWLALKNACLTLDNLCRGNFQMVSRCYLCQESAESVNHLFLHCAVAADIWHMFLSLFSLNWMMPLTIREVVVSWGHWRVDRAIKNTWRMIPACIFWCLWTERNQRCFDGISTPNHSLKAKCLFSLFCWSNQSYVNSSTAFLDFVSSLTLGQT</sequence>
<dbReference type="InterPro" id="IPR026960">
    <property type="entry name" value="RVT-Znf"/>
</dbReference>
<reference evidence="2" key="2">
    <citation type="submission" date="2015-06" db="UniProtKB">
        <authorList>
            <consortium name="EnsemblPlants"/>
        </authorList>
    </citation>
    <scope>IDENTIFICATION</scope>
    <source>
        <strain evidence="2">DM1-3 516 R44</strain>
    </source>
</reference>
<dbReference type="Pfam" id="PF13966">
    <property type="entry name" value="zf-RVT"/>
    <property type="match status" value="1"/>
</dbReference>
<dbReference type="STRING" id="4113.M1BBU9"/>
<dbReference type="Proteomes" id="UP000011115">
    <property type="component" value="Unassembled WGS sequence"/>
</dbReference>
<keyword evidence="3" id="KW-1185">Reference proteome</keyword>
<accession>M1BBU9</accession>
<dbReference type="EnsemblPlants" id="PGSC0003DMT400041710">
    <property type="protein sequence ID" value="PGSC0003DMT400041710"/>
    <property type="gene ID" value="PGSC0003DMG400016171"/>
</dbReference>
<dbReference type="PANTHER" id="PTHR33116">
    <property type="entry name" value="REVERSE TRANSCRIPTASE ZINC-BINDING DOMAIN-CONTAINING PROTEIN-RELATED-RELATED"/>
    <property type="match status" value="1"/>
</dbReference>
<dbReference type="InParanoid" id="M1BBU9"/>
<dbReference type="OMA" id="WQWINDI"/>
<reference evidence="3" key="1">
    <citation type="journal article" date="2011" name="Nature">
        <title>Genome sequence and analysis of the tuber crop potato.</title>
        <authorList>
            <consortium name="The Potato Genome Sequencing Consortium"/>
        </authorList>
    </citation>
    <scope>NUCLEOTIDE SEQUENCE [LARGE SCALE GENOMIC DNA]</scope>
    <source>
        <strain evidence="3">cv. DM1-3 516 R44</strain>
    </source>
</reference>
<organism evidence="2 3">
    <name type="scientific">Solanum tuberosum</name>
    <name type="common">Potato</name>
    <dbReference type="NCBI Taxonomy" id="4113"/>
    <lineage>
        <taxon>Eukaryota</taxon>
        <taxon>Viridiplantae</taxon>
        <taxon>Streptophyta</taxon>
        <taxon>Embryophyta</taxon>
        <taxon>Tracheophyta</taxon>
        <taxon>Spermatophyta</taxon>
        <taxon>Magnoliopsida</taxon>
        <taxon>eudicotyledons</taxon>
        <taxon>Gunneridae</taxon>
        <taxon>Pentapetalae</taxon>
        <taxon>asterids</taxon>
        <taxon>lamiids</taxon>
        <taxon>Solanales</taxon>
        <taxon>Solanaceae</taxon>
        <taxon>Solanoideae</taxon>
        <taxon>Solaneae</taxon>
        <taxon>Solanum</taxon>
    </lineage>
</organism>
<dbReference type="PaxDb" id="4113-PGSC0003DMT400041710"/>
<dbReference type="SUPFAM" id="SSF56672">
    <property type="entry name" value="DNA/RNA polymerases"/>
    <property type="match status" value="1"/>
</dbReference>
<dbReference type="Gramene" id="PGSC0003DMT400041710">
    <property type="protein sequence ID" value="PGSC0003DMT400041710"/>
    <property type="gene ID" value="PGSC0003DMG400016171"/>
</dbReference>
<evidence type="ECO:0000259" key="1">
    <source>
        <dbReference type="PROSITE" id="PS50878"/>
    </source>
</evidence>
<dbReference type="HOGENOM" id="CLU_000680_15_0_1"/>
<dbReference type="AlphaFoldDB" id="M1BBU9"/>
<evidence type="ECO:0000313" key="3">
    <source>
        <dbReference type="Proteomes" id="UP000011115"/>
    </source>
</evidence>
<feature type="domain" description="Reverse transcriptase" evidence="1">
    <location>
        <begin position="1"/>
        <end position="161"/>
    </location>
</feature>
<protein>
    <recommendedName>
        <fullName evidence="1">Reverse transcriptase domain-containing protein</fullName>
    </recommendedName>
</protein>